<gene>
    <name evidence="1" type="ORF">IAA62_00600</name>
</gene>
<proteinExistence type="predicted"/>
<evidence type="ECO:0000313" key="1">
    <source>
        <dbReference type="EMBL" id="HIV01044.1"/>
    </source>
</evidence>
<organism evidence="1 2">
    <name type="scientific">Candidatus Caccopulliclostridium gallistercoris</name>
    <dbReference type="NCBI Taxonomy" id="2840719"/>
    <lineage>
        <taxon>Bacteria</taxon>
        <taxon>Bacillati</taxon>
        <taxon>Bacillota</taxon>
        <taxon>Clostridia</taxon>
        <taxon>Candidatus Caccopulliclostridium</taxon>
    </lineage>
</organism>
<accession>A0A9D1SYA6</accession>
<sequence>MEKIDLDVNIILLLKYTKQLIENLEDAKQKFLFKLNEEMGLFGLENSKPIQNLFDTYITNFKNINFSIKSMCNLDRLHLENIIKVLEELKNGK</sequence>
<evidence type="ECO:0000313" key="2">
    <source>
        <dbReference type="Proteomes" id="UP000886861"/>
    </source>
</evidence>
<dbReference type="Proteomes" id="UP000886861">
    <property type="component" value="Unassembled WGS sequence"/>
</dbReference>
<reference evidence="1" key="2">
    <citation type="journal article" date="2021" name="PeerJ">
        <title>Extensive microbial diversity within the chicken gut microbiome revealed by metagenomics and culture.</title>
        <authorList>
            <person name="Gilroy R."/>
            <person name="Ravi A."/>
            <person name="Getino M."/>
            <person name="Pursley I."/>
            <person name="Horton D.L."/>
            <person name="Alikhan N.F."/>
            <person name="Baker D."/>
            <person name="Gharbi K."/>
            <person name="Hall N."/>
            <person name="Watson M."/>
            <person name="Adriaenssens E.M."/>
            <person name="Foster-Nyarko E."/>
            <person name="Jarju S."/>
            <person name="Secka A."/>
            <person name="Antonio M."/>
            <person name="Oren A."/>
            <person name="Chaudhuri R.R."/>
            <person name="La Ragione R."/>
            <person name="Hildebrand F."/>
            <person name="Pallen M.J."/>
        </authorList>
    </citation>
    <scope>NUCLEOTIDE SEQUENCE</scope>
    <source>
        <strain evidence="1">CHK186-9395</strain>
    </source>
</reference>
<protein>
    <submittedName>
        <fullName evidence="1">Uncharacterized protein</fullName>
    </submittedName>
</protein>
<name>A0A9D1SYA6_9FIRM</name>
<reference evidence="1" key="1">
    <citation type="submission" date="2020-10" db="EMBL/GenBank/DDBJ databases">
        <authorList>
            <person name="Gilroy R."/>
        </authorList>
    </citation>
    <scope>NUCLEOTIDE SEQUENCE</scope>
    <source>
        <strain evidence="1">CHK186-9395</strain>
    </source>
</reference>
<dbReference type="AlphaFoldDB" id="A0A9D1SYA6"/>
<dbReference type="EMBL" id="DVOJ01000003">
    <property type="protein sequence ID" value="HIV01044.1"/>
    <property type="molecule type" value="Genomic_DNA"/>
</dbReference>
<comment type="caution">
    <text evidence="1">The sequence shown here is derived from an EMBL/GenBank/DDBJ whole genome shotgun (WGS) entry which is preliminary data.</text>
</comment>